<reference evidence="3 4" key="1">
    <citation type="journal article" date="2019" name="G3 (Bethesda)">
        <title>Sequencing of a Wild Apple (Malus baccata) Genome Unravels the Differences Between Cultivated and Wild Apple Species Regarding Disease Resistance and Cold Tolerance.</title>
        <authorList>
            <person name="Chen X."/>
        </authorList>
    </citation>
    <scope>NUCLEOTIDE SEQUENCE [LARGE SCALE GENOMIC DNA]</scope>
    <source>
        <strain evidence="4">cv. Shandingzi</strain>
        <tissue evidence="3">Leaves</tissue>
    </source>
</reference>
<accession>A0A540KWH0</accession>
<feature type="domain" description="DUF2828" evidence="1">
    <location>
        <begin position="7"/>
        <end position="63"/>
    </location>
</feature>
<dbReference type="EMBL" id="VIEB01000912">
    <property type="protein sequence ID" value="TQD78362.1"/>
    <property type="molecule type" value="Genomic_DNA"/>
</dbReference>
<evidence type="ECO:0000259" key="2">
    <source>
        <dbReference type="Pfam" id="PF25043"/>
    </source>
</evidence>
<keyword evidence="4" id="KW-1185">Reference proteome</keyword>
<dbReference type="InterPro" id="IPR056690">
    <property type="entry name" value="DUF7788"/>
</dbReference>
<gene>
    <name evidence="3" type="ORF">C1H46_036111</name>
</gene>
<dbReference type="PIRSF" id="PIRSF015417">
    <property type="entry name" value="T31B5_30_vWA"/>
    <property type="match status" value="1"/>
</dbReference>
<dbReference type="Proteomes" id="UP000315295">
    <property type="component" value="Unassembled WGS sequence"/>
</dbReference>
<dbReference type="AlphaFoldDB" id="A0A540KWH0"/>
<dbReference type="InterPro" id="IPR011205">
    <property type="entry name" value="UCP015417_vWA"/>
</dbReference>
<dbReference type="PANTHER" id="PTHR31373">
    <property type="entry name" value="OS06G0652100 PROTEIN"/>
    <property type="match status" value="1"/>
</dbReference>
<sequence>MCNLLDRSNGTGKDDERGFDAAAYWLHHNHPKTLASNLVPIAGSFGGMGDLVRVLYRILSRQDVRNYDDDDDLDIEERMFAVDDKVALERYRSDPDYRFLHDRVSALFAHCIKRDIRILKEGMDRRDGDRLEITQAATFCEDCATFLCESVAKEWGYDMEFDEEPCFATKYFEEVKSGQSKIDAGALLPHQIIEYVDDGEVGRVAQLQWKAMVENMKNVQGKKKKMKILNNSWVVCNISKCMYRLDQDVSVGLGLLLSELNEENAWKGKVINFSPNPKLHSTQGLDDLKSRYAFLRRMDCEHCRVDFRKVFDLILEVAVNENLKTEQMIKRVFVITGDYVFGFDKDGFWRWESDYEVIRSTYKEKGYGKVVPHLVVWNLKHNLFMPPFCATQQEYG</sequence>
<feature type="domain" description="DUF7788" evidence="2">
    <location>
        <begin position="232"/>
        <end position="382"/>
    </location>
</feature>
<feature type="domain" description="DUF2828" evidence="1">
    <location>
        <begin position="169"/>
        <end position="218"/>
    </location>
</feature>
<protein>
    <submittedName>
        <fullName evidence="3">Uncharacterized protein</fullName>
    </submittedName>
</protein>
<evidence type="ECO:0000313" key="4">
    <source>
        <dbReference type="Proteomes" id="UP000315295"/>
    </source>
</evidence>
<organism evidence="3 4">
    <name type="scientific">Malus baccata</name>
    <name type="common">Siberian crab apple</name>
    <name type="synonym">Pyrus baccata</name>
    <dbReference type="NCBI Taxonomy" id="106549"/>
    <lineage>
        <taxon>Eukaryota</taxon>
        <taxon>Viridiplantae</taxon>
        <taxon>Streptophyta</taxon>
        <taxon>Embryophyta</taxon>
        <taxon>Tracheophyta</taxon>
        <taxon>Spermatophyta</taxon>
        <taxon>Magnoliopsida</taxon>
        <taxon>eudicotyledons</taxon>
        <taxon>Gunneridae</taxon>
        <taxon>Pentapetalae</taxon>
        <taxon>rosids</taxon>
        <taxon>fabids</taxon>
        <taxon>Rosales</taxon>
        <taxon>Rosaceae</taxon>
        <taxon>Amygdaloideae</taxon>
        <taxon>Maleae</taxon>
        <taxon>Malus</taxon>
    </lineage>
</organism>
<evidence type="ECO:0000313" key="3">
    <source>
        <dbReference type="EMBL" id="TQD78362.1"/>
    </source>
</evidence>
<name>A0A540KWH0_MALBA</name>
<comment type="caution">
    <text evidence="3">The sequence shown here is derived from an EMBL/GenBank/DDBJ whole genome shotgun (WGS) entry which is preliminary data.</text>
</comment>
<evidence type="ECO:0000259" key="1">
    <source>
        <dbReference type="Pfam" id="PF11443"/>
    </source>
</evidence>
<dbReference type="Pfam" id="PF25043">
    <property type="entry name" value="DUF7788"/>
    <property type="match status" value="1"/>
</dbReference>
<proteinExistence type="predicted"/>
<dbReference type="InterPro" id="IPR058580">
    <property type="entry name" value="DUF2828"/>
</dbReference>
<feature type="domain" description="DUF2828" evidence="1">
    <location>
        <begin position="85"/>
        <end position="153"/>
    </location>
</feature>
<dbReference type="PANTHER" id="PTHR31373:SF17">
    <property type="entry name" value="OS06G0652100 PROTEIN"/>
    <property type="match status" value="1"/>
</dbReference>
<dbReference type="Pfam" id="PF11443">
    <property type="entry name" value="DUF2828"/>
    <property type="match status" value="3"/>
</dbReference>